<evidence type="ECO:0000256" key="6">
    <source>
        <dbReference type="ARBA" id="ARBA00022918"/>
    </source>
</evidence>
<dbReference type="GO" id="GO:0051607">
    <property type="term" value="P:defense response to virus"/>
    <property type="evidence" value="ECO:0007669"/>
    <property type="project" value="UniProtKB-KW"/>
</dbReference>
<dbReference type="AlphaFoldDB" id="A0A425Y1X7"/>
<keyword evidence="4" id="KW-0479">Metal-binding</keyword>
<keyword evidence="6 11" id="KW-0695">RNA-directed DNA polymerase</keyword>
<evidence type="ECO:0000256" key="4">
    <source>
        <dbReference type="ARBA" id="ARBA00022723"/>
    </source>
</evidence>
<dbReference type="PANTHER" id="PTHR34047">
    <property type="entry name" value="NUCLEAR INTRON MATURASE 1, MITOCHONDRIAL-RELATED"/>
    <property type="match status" value="1"/>
</dbReference>
<dbReference type="GO" id="GO:0046872">
    <property type="term" value="F:metal ion binding"/>
    <property type="evidence" value="ECO:0007669"/>
    <property type="project" value="UniProtKB-KW"/>
</dbReference>
<evidence type="ECO:0000256" key="3">
    <source>
        <dbReference type="ARBA" id="ARBA00022695"/>
    </source>
</evidence>
<evidence type="ECO:0000256" key="5">
    <source>
        <dbReference type="ARBA" id="ARBA00022842"/>
    </source>
</evidence>
<dbReference type="EC" id="2.7.7.49" evidence="1"/>
<comment type="similarity">
    <text evidence="8">Belongs to the bacterial reverse transcriptase family.</text>
</comment>
<reference evidence="11 12" key="1">
    <citation type="submission" date="2018-07" db="EMBL/GenBank/DDBJ databases">
        <title>Draft genome sequence of Ancylomarina sp. M1P.</title>
        <authorList>
            <person name="Yadav S."/>
            <person name="Villanueva L."/>
            <person name="Damste J.S.S."/>
        </authorList>
    </citation>
    <scope>NUCLEOTIDE SEQUENCE [LARGE SCALE GENOMIC DNA]</scope>
    <source>
        <strain evidence="11 12">M1P</strain>
    </source>
</reference>
<keyword evidence="5" id="KW-0460">Magnesium</keyword>
<evidence type="ECO:0000256" key="1">
    <source>
        <dbReference type="ARBA" id="ARBA00012493"/>
    </source>
</evidence>
<evidence type="ECO:0000313" key="11">
    <source>
        <dbReference type="EMBL" id="RRG21938.1"/>
    </source>
</evidence>
<dbReference type="EMBL" id="QQWG01000007">
    <property type="protein sequence ID" value="RRG21938.1"/>
    <property type="molecule type" value="Genomic_DNA"/>
</dbReference>
<dbReference type="Pfam" id="PF08388">
    <property type="entry name" value="GIIM"/>
    <property type="match status" value="1"/>
</dbReference>
<dbReference type="InterPro" id="IPR000477">
    <property type="entry name" value="RT_dom"/>
</dbReference>
<dbReference type="PROSITE" id="PS50878">
    <property type="entry name" value="RT_POL"/>
    <property type="match status" value="1"/>
</dbReference>
<dbReference type="CDD" id="cd01651">
    <property type="entry name" value="RT_G2_intron"/>
    <property type="match status" value="1"/>
</dbReference>
<dbReference type="InterPro" id="IPR051083">
    <property type="entry name" value="GrpII_Intron_Splice-Mob/Def"/>
</dbReference>
<dbReference type="Pfam" id="PF00078">
    <property type="entry name" value="RVT_1"/>
    <property type="match status" value="1"/>
</dbReference>
<feature type="non-terminal residue" evidence="11">
    <location>
        <position position="1"/>
    </location>
</feature>
<dbReference type="InterPro" id="IPR000123">
    <property type="entry name" value="Reverse_transcriptase_msDNA"/>
</dbReference>
<proteinExistence type="inferred from homology"/>
<keyword evidence="12" id="KW-1185">Reference proteome</keyword>
<evidence type="ECO:0000256" key="2">
    <source>
        <dbReference type="ARBA" id="ARBA00022679"/>
    </source>
</evidence>
<protein>
    <recommendedName>
        <fullName evidence="1">RNA-directed DNA polymerase</fullName>
        <ecNumber evidence="1">2.7.7.49</ecNumber>
    </recommendedName>
</protein>
<dbReference type="PRINTS" id="PR00866">
    <property type="entry name" value="RNADNAPOLMS"/>
</dbReference>
<evidence type="ECO:0000259" key="10">
    <source>
        <dbReference type="PROSITE" id="PS50878"/>
    </source>
</evidence>
<organism evidence="11 12">
    <name type="scientific">Ancylomarina euxinus</name>
    <dbReference type="NCBI Taxonomy" id="2283627"/>
    <lineage>
        <taxon>Bacteria</taxon>
        <taxon>Pseudomonadati</taxon>
        <taxon>Bacteroidota</taxon>
        <taxon>Bacteroidia</taxon>
        <taxon>Marinilabiliales</taxon>
        <taxon>Marinifilaceae</taxon>
        <taxon>Ancylomarina</taxon>
    </lineage>
</organism>
<dbReference type="Proteomes" id="UP000285794">
    <property type="component" value="Unassembled WGS sequence"/>
</dbReference>
<keyword evidence="3" id="KW-0548">Nucleotidyltransferase</keyword>
<comment type="catalytic activity">
    <reaction evidence="9">
        <text>DNA(n) + a 2'-deoxyribonucleoside 5'-triphosphate = DNA(n+1) + diphosphate</text>
        <dbReference type="Rhea" id="RHEA:22508"/>
        <dbReference type="Rhea" id="RHEA-COMP:17339"/>
        <dbReference type="Rhea" id="RHEA-COMP:17340"/>
        <dbReference type="ChEBI" id="CHEBI:33019"/>
        <dbReference type="ChEBI" id="CHEBI:61560"/>
        <dbReference type="ChEBI" id="CHEBI:173112"/>
        <dbReference type="EC" id="2.7.7.49"/>
    </reaction>
</comment>
<evidence type="ECO:0000256" key="7">
    <source>
        <dbReference type="ARBA" id="ARBA00023118"/>
    </source>
</evidence>
<dbReference type="OrthoDB" id="9780724at2"/>
<dbReference type="RefSeq" id="WP_125030624.1">
    <property type="nucleotide sequence ID" value="NZ_QQWG01000007.1"/>
</dbReference>
<dbReference type="SUPFAM" id="SSF56672">
    <property type="entry name" value="DNA/RNA polymerases"/>
    <property type="match status" value="1"/>
</dbReference>
<gene>
    <name evidence="11" type="ORF">DWB61_09330</name>
</gene>
<dbReference type="InterPro" id="IPR013597">
    <property type="entry name" value="Mat_intron_G2"/>
</dbReference>
<dbReference type="GO" id="GO:0003723">
    <property type="term" value="F:RNA binding"/>
    <property type="evidence" value="ECO:0007669"/>
    <property type="project" value="InterPro"/>
</dbReference>
<evidence type="ECO:0000313" key="12">
    <source>
        <dbReference type="Proteomes" id="UP000285794"/>
    </source>
</evidence>
<dbReference type="GO" id="GO:0003964">
    <property type="term" value="F:RNA-directed DNA polymerase activity"/>
    <property type="evidence" value="ECO:0007669"/>
    <property type="project" value="UniProtKB-KW"/>
</dbReference>
<evidence type="ECO:0000256" key="9">
    <source>
        <dbReference type="ARBA" id="ARBA00048173"/>
    </source>
</evidence>
<keyword evidence="2" id="KW-0808">Transferase</keyword>
<keyword evidence="7" id="KW-0051">Antiviral defense</keyword>
<comment type="caution">
    <text evidence="11">The sequence shown here is derived from an EMBL/GenBank/DDBJ whole genome shotgun (WGS) entry which is preliminary data.</text>
</comment>
<dbReference type="InterPro" id="IPR043502">
    <property type="entry name" value="DNA/RNA_pol_sf"/>
</dbReference>
<dbReference type="PANTHER" id="PTHR34047:SF8">
    <property type="entry name" value="PROTEIN YKFC"/>
    <property type="match status" value="1"/>
</dbReference>
<evidence type="ECO:0000256" key="8">
    <source>
        <dbReference type="ARBA" id="ARBA00034120"/>
    </source>
</evidence>
<feature type="domain" description="Reverse transcriptase" evidence="10">
    <location>
        <begin position="1"/>
        <end position="154"/>
    </location>
</feature>
<name>A0A425Y1X7_9BACT</name>
<sequence>HQASTYVNEGRSVVVDMDMKSFFDEVNHDRLMRRLSSRIKDRALLLLIRRYLQSGIMVDGLVSQRIKGTPQGSPLSPLLSNIVLDELDKELERRGHHFVRYADDFSIFVRSPKAGERVKKSISAYLIAKLKLRVNEDKSVVCMSHQTKFLAYTIQTTGCLTIASSSVKRLKGKVRKLCRRNRAVSLETLVSDLRPVLRGWLNYFKYASCSRLLRNLDAWIRRKLRCFRLKQCKRTIGIKRFLTKLGVKSWQSWILALSGKGWWRLSGCPQAHQAMNLQWFIDLGLYNMSVIYKQFKHYSKPPCTRVRTVV</sequence>
<accession>A0A425Y1X7</accession>